<dbReference type="KEGG" id="spir:CWM47_21460"/>
<dbReference type="AlphaFoldDB" id="A0A2K8Z2T4"/>
<keyword evidence="7" id="KW-1185">Reference proteome</keyword>
<evidence type="ECO:0000259" key="5">
    <source>
        <dbReference type="Pfam" id="PF14905"/>
    </source>
</evidence>
<evidence type="ECO:0000256" key="1">
    <source>
        <dbReference type="ARBA" id="ARBA00004442"/>
    </source>
</evidence>
<dbReference type="InterPro" id="IPR036942">
    <property type="entry name" value="Beta-barrel_TonB_sf"/>
</dbReference>
<dbReference type="Pfam" id="PF13620">
    <property type="entry name" value="CarboxypepD_reg"/>
    <property type="match status" value="1"/>
</dbReference>
<comment type="subcellular location">
    <subcellularLocation>
        <location evidence="1">Cell outer membrane</location>
    </subcellularLocation>
</comment>
<dbReference type="Pfam" id="PF14905">
    <property type="entry name" value="OMP_b-brl_3"/>
    <property type="match status" value="1"/>
</dbReference>
<feature type="domain" description="Outer membrane protein beta-barrel" evidence="5">
    <location>
        <begin position="402"/>
        <end position="799"/>
    </location>
</feature>
<keyword evidence="3" id="KW-0998">Cell outer membrane</keyword>
<evidence type="ECO:0000313" key="6">
    <source>
        <dbReference type="EMBL" id="AUD04177.1"/>
    </source>
</evidence>
<evidence type="ECO:0000256" key="4">
    <source>
        <dbReference type="SAM" id="SignalP"/>
    </source>
</evidence>
<dbReference type="PANTHER" id="PTHR40980:SF3">
    <property type="entry name" value="TONB-DEPENDENT RECEPTOR-LIKE BETA-BARREL DOMAIN-CONTAINING PROTEIN"/>
    <property type="match status" value="1"/>
</dbReference>
<keyword evidence="4" id="KW-0732">Signal</keyword>
<dbReference type="SUPFAM" id="SSF56935">
    <property type="entry name" value="Porins"/>
    <property type="match status" value="1"/>
</dbReference>
<protein>
    <recommendedName>
        <fullName evidence="5">Outer membrane protein beta-barrel domain-containing protein</fullName>
    </recommendedName>
</protein>
<evidence type="ECO:0000313" key="7">
    <source>
        <dbReference type="Proteomes" id="UP000232883"/>
    </source>
</evidence>
<organism evidence="6 7">
    <name type="scientific">Spirosoma pollinicola</name>
    <dbReference type="NCBI Taxonomy" id="2057025"/>
    <lineage>
        <taxon>Bacteria</taxon>
        <taxon>Pseudomonadati</taxon>
        <taxon>Bacteroidota</taxon>
        <taxon>Cytophagia</taxon>
        <taxon>Cytophagales</taxon>
        <taxon>Cytophagaceae</taxon>
        <taxon>Spirosoma</taxon>
    </lineage>
</organism>
<dbReference type="EMBL" id="CP025096">
    <property type="protein sequence ID" value="AUD04177.1"/>
    <property type="molecule type" value="Genomic_DNA"/>
</dbReference>
<dbReference type="Proteomes" id="UP000232883">
    <property type="component" value="Chromosome"/>
</dbReference>
<evidence type="ECO:0000256" key="3">
    <source>
        <dbReference type="ARBA" id="ARBA00023237"/>
    </source>
</evidence>
<gene>
    <name evidence="6" type="ORF">CWM47_21460</name>
</gene>
<feature type="signal peptide" evidence="4">
    <location>
        <begin position="1"/>
        <end position="30"/>
    </location>
</feature>
<keyword evidence="2" id="KW-0472">Membrane</keyword>
<reference evidence="6 7" key="1">
    <citation type="submission" date="2017-11" db="EMBL/GenBank/DDBJ databases">
        <title>Taxonomic description and genome sequences of Spirosoma HA7 sp. nov., isolated from pollen microhabitat of Corylus avellana.</title>
        <authorList>
            <person name="Ambika Manirajan B."/>
            <person name="Suarez C."/>
            <person name="Ratering S."/>
            <person name="Geissler-Plaum R."/>
            <person name="Cardinale M."/>
            <person name="Sylvia S."/>
        </authorList>
    </citation>
    <scope>NUCLEOTIDE SEQUENCE [LARGE SCALE GENOMIC DNA]</scope>
    <source>
        <strain evidence="6 7">HA7</strain>
    </source>
</reference>
<evidence type="ECO:0000256" key="2">
    <source>
        <dbReference type="ARBA" id="ARBA00023136"/>
    </source>
</evidence>
<feature type="chain" id="PRO_5014713664" description="Outer membrane protein beta-barrel domain-containing protein" evidence="4">
    <location>
        <begin position="31"/>
        <end position="829"/>
    </location>
</feature>
<dbReference type="OrthoDB" id="910296at2"/>
<dbReference type="InterPro" id="IPR008969">
    <property type="entry name" value="CarboxyPept-like_regulatory"/>
</dbReference>
<accession>A0A2K8Z2T4</accession>
<name>A0A2K8Z2T4_9BACT</name>
<dbReference type="InterPro" id="IPR041700">
    <property type="entry name" value="OMP_b-brl_3"/>
</dbReference>
<dbReference type="Gene3D" id="2.40.170.20">
    <property type="entry name" value="TonB-dependent receptor, beta-barrel domain"/>
    <property type="match status" value="1"/>
</dbReference>
<sequence length="829" mass="93127">MGKETANRSMTRWYCYFSLFLLGLLSVCSAQVTSPTNTAQVKETYSVSGIVQSMQGQRIVAALVTVLRQDSSYVKTTLTDSTGRYVLRNLVDSLYVIQVSHLGQKKANRSVSLSDSLQNATLNFTLEPAAIKLNEVSVREKRPIFDVLSDRIVLNIESNPVFAGGNALDALSLAPRVTVDPITKSAGIDGKSGLIVYQNGRQLYKSADEVITYLQNLPSNSISRIEILTNPPAQYDAGSSGVILIFTKGLDLNGFNGELSLTAGVGRYFKSNASLSLSLQTKKIQGSFLYAPNYRPTYFSWRSEQQLTDVRQSEQGFSRSQEFNRIDYVNHLLRTSWNWNIAKSASIGTVIQASQTAETDNPTSSIQYQLASKNSSVTQVDAVTQLKSTISNFALNLNARKEFSNPQTNLSADIDFAQYNNNSLSSATFTQNLPAFRAAEYVRVKYPNIVKIKTAKIDFSTPFLTKGQFQSGVKYSSITMSNLPTTEQYSPSFSQLEPLLSKSYRYQEQTSSAYSNFNYVWAHWSLQAGLRLEHTYYRGQSGPSTVISRDYTNLFPSLNLQYTTVKKYQYSASFNRRIIRPAFDLLNPAYIFYDPLTLYSGNPLLLPQLTTTVQATYLTPKRMNLTVVYSYSKNRIAEIIYRIDSSSATTLNYKINFDWEKRIAATYSVPIEITPSWQLLASVTGANSEFYSTFKDVPISTRQSTAIFRLSNTIKGKIWSANVNLTYRTRAVVGYMLYDPIWFLDLGVQRPLGPRATIKLAASDIFHTLIITNYGNYLNTNIIFHHKYESQRVLLTYAYRFGNSKAKTLKERSFGSDTEQERLGGDNKN</sequence>
<proteinExistence type="predicted"/>
<dbReference type="Gene3D" id="2.60.40.1120">
    <property type="entry name" value="Carboxypeptidase-like, regulatory domain"/>
    <property type="match status" value="1"/>
</dbReference>
<dbReference type="PANTHER" id="PTHR40980">
    <property type="entry name" value="PLUG DOMAIN-CONTAINING PROTEIN"/>
    <property type="match status" value="1"/>
</dbReference>
<dbReference type="SUPFAM" id="SSF49464">
    <property type="entry name" value="Carboxypeptidase regulatory domain-like"/>
    <property type="match status" value="1"/>
</dbReference>
<dbReference type="GO" id="GO:0009279">
    <property type="term" value="C:cell outer membrane"/>
    <property type="evidence" value="ECO:0007669"/>
    <property type="project" value="UniProtKB-SubCell"/>
</dbReference>